<name>A0A9P8VKE8_9PEZI</name>
<keyword evidence="1" id="KW-0472">Membrane</keyword>
<feature type="non-terminal residue" evidence="2">
    <location>
        <position position="589"/>
    </location>
</feature>
<dbReference type="Proteomes" id="UP000770015">
    <property type="component" value="Unassembled WGS sequence"/>
</dbReference>
<accession>A0A9P8VKE8</accession>
<evidence type="ECO:0000313" key="3">
    <source>
        <dbReference type="Proteomes" id="UP000770015"/>
    </source>
</evidence>
<dbReference type="OrthoDB" id="5139479at2759"/>
<proteinExistence type="predicted"/>
<dbReference type="AlphaFoldDB" id="A0A9P8VKE8"/>
<keyword evidence="1" id="KW-1133">Transmembrane helix</keyword>
<reference evidence="2" key="1">
    <citation type="journal article" date="2021" name="Nat. Commun.">
        <title>Genetic determinants of endophytism in the Arabidopsis root mycobiome.</title>
        <authorList>
            <person name="Mesny F."/>
            <person name="Miyauchi S."/>
            <person name="Thiergart T."/>
            <person name="Pickel B."/>
            <person name="Atanasova L."/>
            <person name="Karlsson M."/>
            <person name="Huettel B."/>
            <person name="Barry K.W."/>
            <person name="Haridas S."/>
            <person name="Chen C."/>
            <person name="Bauer D."/>
            <person name="Andreopoulos W."/>
            <person name="Pangilinan J."/>
            <person name="LaButti K."/>
            <person name="Riley R."/>
            <person name="Lipzen A."/>
            <person name="Clum A."/>
            <person name="Drula E."/>
            <person name="Henrissat B."/>
            <person name="Kohler A."/>
            <person name="Grigoriev I.V."/>
            <person name="Martin F.M."/>
            <person name="Hacquard S."/>
        </authorList>
    </citation>
    <scope>NUCLEOTIDE SEQUENCE</scope>
    <source>
        <strain evidence="2">MPI-SDFR-AT-0117</strain>
    </source>
</reference>
<keyword evidence="3" id="KW-1185">Reference proteome</keyword>
<dbReference type="EMBL" id="JAGSXJ010000004">
    <property type="protein sequence ID" value="KAH6692741.1"/>
    <property type="molecule type" value="Genomic_DNA"/>
</dbReference>
<sequence length="589" mass="66211">MEHFIERNRSHTSFEDVSFMFDTDKKVPLDLRLPSPDPEPRPQYTVHVEDARPPRRDTILERCRPISFFLSAWAGSVVFTVVYCLFIYHILIVGDPQIGSWTFDASLTNLLLSILSQLYAMLLIFFQLSPATDWLSVFKFIYGSKFRSLWGLLSRLSLPFMGLGFGSILKFQNTFEYHFIVQGPTVDVYAGNIPPDISIIKQIPASYMAGYHDTWAQGLQNYPRYTFPWQVDGCDDNCTAFFLPGGMEIARKIGKTMDAGQTLLHGGLFNNVESVSIERAPGLAAEFKMLGDDFLFKLSECTTYVSPREVSDGVQFCLRQVGESVAVDMANLTAKTLMTVYRQHATTMYARADLAIKHIEATSPPVRVHTSANDTQQIWDRIFVPDDNADMTDRQSINITIHRLAWKYRTYVEFFPDHNAPVELLSNFMAVPLQFAVTAMQYANSTGNLPEDKQGFPSELITTATGGRSIQKFVSPPWTAWTFIVSAIGVVLVTGAGFLWVLTREHPVPRPSGITELDFATKLANGQSMGTERGGEEGALPDLLKDLKTQDAYTAWTIVRHLRGHRLELTPEVRADGTVDAVHFPVLRM</sequence>
<evidence type="ECO:0000313" key="2">
    <source>
        <dbReference type="EMBL" id="KAH6692741.1"/>
    </source>
</evidence>
<protein>
    <submittedName>
        <fullName evidence="2">Uncharacterized protein</fullName>
    </submittedName>
</protein>
<feature type="transmembrane region" description="Helical" evidence="1">
    <location>
        <begin position="478"/>
        <end position="502"/>
    </location>
</feature>
<evidence type="ECO:0000256" key="1">
    <source>
        <dbReference type="SAM" id="Phobius"/>
    </source>
</evidence>
<organism evidence="2 3">
    <name type="scientific">Plectosphaerella plurivora</name>
    <dbReference type="NCBI Taxonomy" id="936078"/>
    <lineage>
        <taxon>Eukaryota</taxon>
        <taxon>Fungi</taxon>
        <taxon>Dikarya</taxon>
        <taxon>Ascomycota</taxon>
        <taxon>Pezizomycotina</taxon>
        <taxon>Sordariomycetes</taxon>
        <taxon>Hypocreomycetidae</taxon>
        <taxon>Glomerellales</taxon>
        <taxon>Plectosphaerellaceae</taxon>
        <taxon>Plectosphaerella</taxon>
    </lineage>
</organism>
<comment type="caution">
    <text evidence="2">The sequence shown here is derived from an EMBL/GenBank/DDBJ whole genome shotgun (WGS) entry which is preliminary data.</text>
</comment>
<feature type="transmembrane region" description="Helical" evidence="1">
    <location>
        <begin position="66"/>
        <end position="90"/>
    </location>
</feature>
<feature type="transmembrane region" description="Helical" evidence="1">
    <location>
        <begin position="149"/>
        <end position="169"/>
    </location>
</feature>
<keyword evidence="1" id="KW-0812">Transmembrane</keyword>
<feature type="transmembrane region" description="Helical" evidence="1">
    <location>
        <begin position="110"/>
        <end position="128"/>
    </location>
</feature>
<gene>
    <name evidence="2" type="ORF">F5X68DRAFT_250986</name>
</gene>